<protein>
    <submittedName>
        <fullName evidence="1">Uncharacterized protein</fullName>
    </submittedName>
</protein>
<keyword evidence="2" id="KW-1185">Reference proteome</keyword>
<sequence length="96" mass="10138">MMRTCVVVGNTVTTTCPPLAAGAARGPAPMCTPADGMNFMPIDPQHLSTSGTLTTSNIIMANWNRDMWESVVNRVLRMLASGPFGTHFVAAVATVT</sequence>
<dbReference type="AlphaFoldDB" id="A0AAD5WDP8"/>
<comment type="caution">
    <text evidence="1">The sequence shown here is derived from an EMBL/GenBank/DDBJ whole genome shotgun (WGS) entry which is preliminary data.</text>
</comment>
<evidence type="ECO:0000313" key="2">
    <source>
        <dbReference type="Proteomes" id="UP001196413"/>
    </source>
</evidence>
<organism evidence="1 2">
    <name type="scientific">Parelaphostrongylus tenuis</name>
    <name type="common">Meningeal worm</name>
    <dbReference type="NCBI Taxonomy" id="148309"/>
    <lineage>
        <taxon>Eukaryota</taxon>
        <taxon>Metazoa</taxon>
        <taxon>Ecdysozoa</taxon>
        <taxon>Nematoda</taxon>
        <taxon>Chromadorea</taxon>
        <taxon>Rhabditida</taxon>
        <taxon>Rhabditina</taxon>
        <taxon>Rhabditomorpha</taxon>
        <taxon>Strongyloidea</taxon>
        <taxon>Metastrongylidae</taxon>
        <taxon>Parelaphostrongylus</taxon>
    </lineage>
</organism>
<dbReference type="Proteomes" id="UP001196413">
    <property type="component" value="Unassembled WGS sequence"/>
</dbReference>
<evidence type="ECO:0000313" key="1">
    <source>
        <dbReference type="EMBL" id="KAJ1366442.1"/>
    </source>
</evidence>
<gene>
    <name evidence="1" type="ORF">KIN20_027105</name>
</gene>
<proteinExistence type="predicted"/>
<reference evidence="1" key="1">
    <citation type="submission" date="2021-06" db="EMBL/GenBank/DDBJ databases">
        <title>Parelaphostrongylus tenuis whole genome reference sequence.</title>
        <authorList>
            <person name="Garwood T.J."/>
            <person name="Larsen P.A."/>
            <person name="Fountain-Jones N.M."/>
            <person name="Garbe J.R."/>
            <person name="Macchietto M.G."/>
            <person name="Kania S.A."/>
            <person name="Gerhold R.W."/>
            <person name="Richards J.E."/>
            <person name="Wolf T.M."/>
        </authorList>
    </citation>
    <scope>NUCLEOTIDE SEQUENCE</scope>
    <source>
        <strain evidence="1">MNPRO001-30</strain>
        <tissue evidence="1">Meninges</tissue>
    </source>
</reference>
<dbReference type="EMBL" id="JAHQIW010005558">
    <property type="protein sequence ID" value="KAJ1366442.1"/>
    <property type="molecule type" value="Genomic_DNA"/>
</dbReference>
<accession>A0AAD5WDP8</accession>
<name>A0AAD5WDP8_PARTN</name>